<evidence type="ECO:0000256" key="6">
    <source>
        <dbReference type="RuleBase" id="RU366058"/>
    </source>
</evidence>
<keyword evidence="3 6" id="KW-0812">Transmembrane</keyword>
<comment type="similarity">
    <text evidence="6">Belongs to the TVP38/TMEM64 family.</text>
</comment>
<evidence type="ECO:0000259" key="7">
    <source>
        <dbReference type="Pfam" id="PF09335"/>
    </source>
</evidence>
<dbReference type="PANTHER" id="PTHR12677:SF59">
    <property type="entry name" value="GOLGI APPARATUS MEMBRANE PROTEIN TVP38-RELATED"/>
    <property type="match status" value="1"/>
</dbReference>
<dbReference type="RefSeq" id="WP_135281775.1">
    <property type="nucleotide sequence ID" value="NZ_SRIO01000008.1"/>
</dbReference>
<accession>A0A4Z0F853</accession>
<organism evidence="8 9">
    <name type="scientific">Candidatus Macondimonas diazotrophica</name>
    <dbReference type="NCBI Taxonomy" id="2305248"/>
    <lineage>
        <taxon>Bacteria</taxon>
        <taxon>Pseudomonadati</taxon>
        <taxon>Pseudomonadota</taxon>
        <taxon>Gammaproteobacteria</taxon>
        <taxon>Chromatiales</taxon>
        <taxon>Ectothiorhodospiraceae</taxon>
        <taxon>Candidatus Macondimonas</taxon>
    </lineage>
</organism>
<feature type="transmembrane region" description="Helical" evidence="6">
    <location>
        <begin position="140"/>
        <end position="163"/>
    </location>
</feature>
<protein>
    <recommendedName>
        <fullName evidence="6">TVP38/TMEM64 family membrane protein</fullName>
    </recommendedName>
</protein>
<reference evidence="8 9" key="1">
    <citation type="journal article" date="2019" name="ISME J.">
        <title>Candidatus Macondimonas diazotrophica, a novel gammaproteobacterial genus dominating crude-oil-contaminated coastal sediments.</title>
        <authorList>
            <person name="Karthikeyan S."/>
            <person name="Konstantinidis K."/>
        </authorList>
    </citation>
    <scope>NUCLEOTIDE SEQUENCE [LARGE SCALE GENOMIC DNA]</scope>
    <source>
        <strain evidence="8 9">KTK01</strain>
    </source>
</reference>
<feature type="transmembrane region" description="Helical" evidence="6">
    <location>
        <begin position="100"/>
        <end position="120"/>
    </location>
</feature>
<dbReference type="PANTHER" id="PTHR12677">
    <property type="entry name" value="GOLGI APPARATUS MEMBRANE PROTEIN TVP38-RELATED"/>
    <property type="match status" value="1"/>
</dbReference>
<evidence type="ECO:0000256" key="4">
    <source>
        <dbReference type="ARBA" id="ARBA00022989"/>
    </source>
</evidence>
<dbReference type="GO" id="GO:0005886">
    <property type="term" value="C:plasma membrane"/>
    <property type="evidence" value="ECO:0007669"/>
    <property type="project" value="UniProtKB-SubCell"/>
</dbReference>
<dbReference type="InterPro" id="IPR032816">
    <property type="entry name" value="VTT_dom"/>
</dbReference>
<evidence type="ECO:0000313" key="8">
    <source>
        <dbReference type="EMBL" id="TFZ82529.1"/>
    </source>
</evidence>
<feature type="transmembrane region" description="Helical" evidence="6">
    <location>
        <begin position="61"/>
        <end position="88"/>
    </location>
</feature>
<comment type="caution">
    <text evidence="8">The sequence shown here is derived from an EMBL/GenBank/DDBJ whole genome shotgun (WGS) entry which is preliminary data.</text>
</comment>
<evidence type="ECO:0000256" key="2">
    <source>
        <dbReference type="ARBA" id="ARBA00022475"/>
    </source>
</evidence>
<dbReference type="EMBL" id="SRIO01000008">
    <property type="protein sequence ID" value="TFZ82529.1"/>
    <property type="molecule type" value="Genomic_DNA"/>
</dbReference>
<keyword evidence="2 6" id="KW-1003">Cell membrane</keyword>
<dbReference type="InterPro" id="IPR015414">
    <property type="entry name" value="TMEM64"/>
</dbReference>
<gene>
    <name evidence="8" type="ORF">E4680_07410</name>
</gene>
<name>A0A4Z0F853_9GAMM</name>
<sequence>MSQERARKHASWRRYTVALIALAGFVLIGVTLDDAVGTGQIRDALTWIRSRHTAISPIGPLVFWLFGTLTIVANIPTVVVIACASVLYGSLGAAVMGMTCLLTASIVIYAVSQAVGRSLIAPHLNRFLPLLERHFQAKGLRTVTLVRLTFFALPPTNWALAVMNIGLREYLIGTFLGSIPHVLMWAWIGAAALDMVTGQSAFSWRAPEVWGPLTVGGSVAILTVLIQRRAARLST</sequence>
<evidence type="ECO:0000256" key="3">
    <source>
        <dbReference type="ARBA" id="ARBA00022692"/>
    </source>
</evidence>
<feature type="domain" description="VTT" evidence="7">
    <location>
        <begin position="75"/>
        <end position="190"/>
    </location>
</feature>
<feature type="transmembrane region" description="Helical" evidence="6">
    <location>
        <begin position="170"/>
        <end position="189"/>
    </location>
</feature>
<keyword evidence="4 6" id="KW-1133">Transmembrane helix</keyword>
<dbReference type="OrthoDB" id="9814092at2"/>
<comment type="subcellular location">
    <subcellularLocation>
        <location evidence="1 6">Cell membrane</location>
        <topology evidence="1 6">Multi-pass membrane protein</topology>
    </subcellularLocation>
</comment>
<feature type="transmembrane region" description="Helical" evidence="6">
    <location>
        <begin position="209"/>
        <end position="226"/>
    </location>
</feature>
<evidence type="ECO:0000256" key="1">
    <source>
        <dbReference type="ARBA" id="ARBA00004651"/>
    </source>
</evidence>
<proteinExistence type="inferred from homology"/>
<feature type="transmembrane region" description="Helical" evidence="6">
    <location>
        <begin position="12"/>
        <end position="32"/>
    </location>
</feature>
<keyword evidence="9" id="KW-1185">Reference proteome</keyword>
<dbReference type="AlphaFoldDB" id="A0A4Z0F853"/>
<evidence type="ECO:0000313" key="9">
    <source>
        <dbReference type="Proteomes" id="UP000297890"/>
    </source>
</evidence>
<dbReference type="Proteomes" id="UP000297890">
    <property type="component" value="Unassembled WGS sequence"/>
</dbReference>
<evidence type="ECO:0000256" key="5">
    <source>
        <dbReference type="ARBA" id="ARBA00023136"/>
    </source>
</evidence>
<keyword evidence="5 6" id="KW-0472">Membrane</keyword>
<dbReference type="Pfam" id="PF09335">
    <property type="entry name" value="VTT_dom"/>
    <property type="match status" value="1"/>
</dbReference>